<evidence type="ECO:0000256" key="5">
    <source>
        <dbReference type="PROSITE-ProRule" id="PRU00277"/>
    </source>
</evidence>
<sequence length="145" mass="16000">MQLLNWLSVFLFALVASATETTTNEPPTELQIDVNYVPTSCPFRAQQGDKIKVHYTGKLFSNGKKFDSSLDRGEPLPLILGAGQVIRGWDEGLKGMCQGEKRTLTIPSNMAYGSRGFGNIIPPNSVLVFDVELVDLNTNNPREEL</sequence>
<reference evidence="8" key="1">
    <citation type="submission" date="2022-07" db="EMBL/GenBank/DDBJ databases">
        <title>Genome Sequence of Physisporinus lineatus.</title>
        <authorList>
            <person name="Buettner E."/>
        </authorList>
    </citation>
    <scope>NUCLEOTIDE SEQUENCE</scope>
    <source>
        <strain evidence="8">VT162</strain>
    </source>
</reference>
<comment type="catalytic activity">
    <reaction evidence="1 5">
        <text>[protein]-peptidylproline (omega=180) = [protein]-peptidylproline (omega=0)</text>
        <dbReference type="Rhea" id="RHEA:16237"/>
        <dbReference type="Rhea" id="RHEA-COMP:10747"/>
        <dbReference type="Rhea" id="RHEA-COMP:10748"/>
        <dbReference type="ChEBI" id="CHEBI:83833"/>
        <dbReference type="ChEBI" id="CHEBI:83834"/>
        <dbReference type="EC" id="5.2.1.8"/>
    </reaction>
</comment>
<accession>A0AAD5YD91</accession>
<dbReference type="EC" id="5.2.1.8" evidence="2 5"/>
<evidence type="ECO:0000313" key="9">
    <source>
        <dbReference type="Proteomes" id="UP001212997"/>
    </source>
</evidence>
<dbReference type="PANTHER" id="PTHR45779">
    <property type="entry name" value="PEPTIDYLPROLYL ISOMERASE"/>
    <property type="match status" value="1"/>
</dbReference>
<dbReference type="FunFam" id="3.10.50.40:FF:000006">
    <property type="entry name" value="Peptidyl-prolyl cis-trans isomerase"/>
    <property type="match status" value="1"/>
</dbReference>
<protein>
    <recommendedName>
        <fullName evidence="2 5">peptidylprolyl isomerase</fullName>
        <ecNumber evidence="2 5">5.2.1.8</ecNumber>
    </recommendedName>
</protein>
<dbReference type="InterPro" id="IPR044609">
    <property type="entry name" value="FKBP2/11"/>
</dbReference>
<feature type="chain" id="PRO_5042180592" description="peptidylprolyl isomerase" evidence="6">
    <location>
        <begin position="19"/>
        <end position="145"/>
    </location>
</feature>
<keyword evidence="6" id="KW-0732">Signal</keyword>
<dbReference type="InterPro" id="IPR046357">
    <property type="entry name" value="PPIase_dom_sf"/>
</dbReference>
<dbReference type="GO" id="GO:0005783">
    <property type="term" value="C:endoplasmic reticulum"/>
    <property type="evidence" value="ECO:0007669"/>
    <property type="project" value="TreeGrafter"/>
</dbReference>
<organism evidence="8 9">
    <name type="scientific">Meripilus lineatus</name>
    <dbReference type="NCBI Taxonomy" id="2056292"/>
    <lineage>
        <taxon>Eukaryota</taxon>
        <taxon>Fungi</taxon>
        <taxon>Dikarya</taxon>
        <taxon>Basidiomycota</taxon>
        <taxon>Agaricomycotina</taxon>
        <taxon>Agaricomycetes</taxon>
        <taxon>Polyporales</taxon>
        <taxon>Meripilaceae</taxon>
        <taxon>Meripilus</taxon>
    </lineage>
</organism>
<dbReference type="Proteomes" id="UP001212997">
    <property type="component" value="Unassembled WGS sequence"/>
</dbReference>
<name>A0AAD5YD91_9APHY</name>
<keyword evidence="3 5" id="KW-0697">Rotamase</keyword>
<comment type="caution">
    <text evidence="8">The sequence shown here is derived from an EMBL/GenBank/DDBJ whole genome shotgun (WGS) entry which is preliminary data.</text>
</comment>
<evidence type="ECO:0000256" key="3">
    <source>
        <dbReference type="ARBA" id="ARBA00023110"/>
    </source>
</evidence>
<evidence type="ECO:0000259" key="7">
    <source>
        <dbReference type="PROSITE" id="PS50059"/>
    </source>
</evidence>
<evidence type="ECO:0000256" key="2">
    <source>
        <dbReference type="ARBA" id="ARBA00013194"/>
    </source>
</evidence>
<keyword evidence="4 5" id="KW-0413">Isomerase</keyword>
<evidence type="ECO:0000256" key="6">
    <source>
        <dbReference type="SAM" id="SignalP"/>
    </source>
</evidence>
<dbReference type="InterPro" id="IPR001179">
    <property type="entry name" value="PPIase_FKBP_dom"/>
</dbReference>
<proteinExistence type="predicted"/>
<keyword evidence="9" id="KW-1185">Reference proteome</keyword>
<gene>
    <name evidence="8" type="ORF">NLI96_g7106</name>
</gene>
<dbReference type="AlphaFoldDB" id="A0AAD5YD91"/>
<feature type="domain" description="PPIase FKBP-type" evidence="7">
    <location>
        <begin position="48"/>
        <end position="137"/>
    </location>
</feature>
<dbReference type="Gene3D" id="3.10.50.40">
    <property type="match status" value="1"/>
</dbReference>
<dbReference type="GO" id="GO:0003755">
    <property type="term" value="F:peptidyl-prolyl cis-trans isomerase activity"/>
    <property type="evidence" value="ECO:0007669"/>
    <property type="project" value="UniProtKB-KW"/>
</dbReference>
<evidence type="ECO:0000256" key="1">
    <source>
        <dbReference type="ARBA" id="ARBA00000971"/>
    </source>
</evidence>
<feature type="signal peptide" evidence="6">
    <location>
        <begin position="1"/>
        <end position="18"/>
    </location>
</feature>
<dbReference type="EMBL" id="JANAWD010000282">
    <property type="protein sequence ID" value="KAJ3482236.1"/>
    <property type="molecule type" value="Genomic_DNA"/>
</dbReference>
<evidence type="ECO:0000313" key="8">
    <source>
        <dbReference type="EMBL" id="KAJ3482236.1"/>
    </source>
</evidence>
<dbReference type="PANTHER" id="PTHR45779:SF7">
    <property type="entry name" value="PEPTIDYLPROLYL ISOMERASE"/>
    <property type="match status" value="1"/>
</dbReference>
<evidence type="ECO:0000256" key="4">
    <source>
        <dbReference type="ARBA" id="ARBA00023235"/>
    </source>
</evidence>
<dbReference type="PROSITE" id="PS50059">
    <property type="entry name" value="FKBP_PPIASE"/>
    <property type="match status" value="1"/>
</dbReference>
<dbReference type="SUPFAM" id="SSF54534">
    <property type="entry name" value="FKBP-like"/>
    <property type="match status" value="1"/>
</dbReference>
<dbReference type="Pfam" id="PF00254">
    <property type="entry name" value="FKBP_C"/>
    <property type="match status" value="1"/>
</dbReference>